<organism evidence="1">
    <name type="scientific">viral metagenome</name>
    <dbReference type="NCBI Taxonomy" id="1070528"/>
    <lineage>
        <taxon>unclassified sequences</taxon>
        <taxon>metagenomes</taxon>
        <taxon>organismal metagenomes</taxon>
    </lineage>
</organism>
<proteinExistence type="predicted"/>
<name>A0A6C0H0R5_9ZZZZ</name>
<protein>
    <submittedName>
        <fullName evidence="1">Uncharacterized protein</fullName>
    </submittedName>
</protein>
<dbReference type="EMBL" id="MN739838">
    <property type="protein sequence ID" value="QHT74138.1"/>
    <property type="molecule type" value="Genomic_DNA"/>
</dbReference>
<dbReference type="AlphaFoldDB" id="A0A6C0H0R5"/>
<accession>A0A6C0H0R5</accession>
<reference evidence="1" key="1">
    <citation type="journal article" date="2020" name="Nature">
        <title>Giant virus diversity and host interactions through global metagenomics.</title>
        <authorList>
            <person name="Schulz F."/>
            <person name="Roux S."/>
            <person name="Paez-Espino D."/>
            <person name="Jungbluth S."/>
            <person name="Walsh D.A."/>
            <person name="Denef V.J."/>
            <person name="McMahon K.D."/>
            <person name="Konstantinidis K.T."/>
            <person name="Eloe-Fadrosh E.A."/>
            <person name="Kyrpides N.C."/>
            <person name="Woyke T."/>
        </authorList>
    </citation>
    <scope>NUCLEOTIDE SEQUENCE</scope>
    <source>
        <strain evidence="1">GVMAG-M-3300023179-4</strain>
    </source>
</reference>
<sequence>MSGIFNKTLYDDCAFKQRTMTSVEPLFYELYNGKFENGVTCKKNKGAKVANNWTTIGLRTDVESELQYRTIPLTKCATEKYIACAYTGNNGKKSNAYTGCKNNVVITPNLCDRDIVPTNMKMPNSKGF</sequence>
<evidence type="ECO:0000313" key="1">
    <source>
        <dbReference type="EMBL" id="QHT74138.1"/>
    </source>
</evidence>